<evidence type="ECO:0000256" key="2">
    <source>
        <dbReference type="PROSITE-ProRule" id="PRU00252"/>
    </source>
</evidence>
<name>A0A8E2E1U4_9PEZI</name>
<proteinExistence type="predicted"/>
<dbReference type="InterPro" id="IPR000424">
    <property type="entry name" value="Primosome_PriB/ssb"/>
</dbReference>
<dbReference type="CDD" id="cd04496">
    <property type="entry name" value="SSB_OBF"/>
    <property type="match status" value="1"/>
</dbReference>
<evidence type="ECO:0000256" key="3">
    <source>
        <dbReference type="SAM" id="MobiDB-lite"/>
    </source>
</evidence>
<dbReference type="Pfam" id="PF00436">
    <property type="entry name" value="SSB"/>
    <property type="match status" value="1"/>
</dbReference>
<keyword evidence="1 2" id="KW-0238">DNA-binding</keyword>
<dbReference type="Proteomes" id="UP000250266">
    <property type="component" value="Unassembled WGS sequence"/>
</dbReference>
<dbReference type="SUPFAM" id="SSF50249">
    <property type="entry name" value="Nucleic acid-binding proteins"/>
    <property type="match status" value="1"/>
</dbReference>
<dbReference type="InterPro" id="IPR012340">
    <property type="entry name" value="NA-bd_OB-fold"/>
</dbReference>
<dbReference type="Gene3D" id="2.40.50.140">
    <property type="entry name" value="Nucleic acid-binding proteins"/>
    <property type="match status" value="1"/>
</dbReference>
<dbReference type="OrthoDB" id="1078367at2759"/>
<sequence>MFKFTALRTTRLPTAASLSARAFSSTARTSVARMSIVGRLAAPPEEVQAGGDRTIVRYALGTSYGTGDNKKTSWFKIASFTEGPQKDFLMSLPKGSLLLVDADARMDSYTDAEGNKRTSLNLIQRRLDIISKPKPTEVHEGDEEGLVRDPADL</sequence>
<gene>
    <name evidence="4" type="ORF">K432DRAFT_361424</name>
</gene>
<dbReference type="PROSITE" id="PS50935">
    <property type="entry name" value="SSB"/>
    <property type="match status" value="1"/>
</dbReference>
<evidence type="ECO:0000313" key="5">
    <source>
        <dbReference type="Proteomes" id="UP000250266"/>
    </source>
</evidence>
<dbReference type="AlphaFoldDB" id="A0A8E2E1U4"/>
<feature type="region of interest" description="Disordered" evidence="3">
    <location>
        <begin position="133"/>
        <end position="153"/>
    </location>
</feature>
<keyword evidence="5" id="KW-1185">Reference proteome</keyword>
<evidence type="ECO:0008006" key="6">
    <source>
        <dbReference type="Google" id="ProtNLM"/>
    </source>
</evidence>
<accession>A0A8E2E1U4</accession>
<organism evidence="4 5">
    <name type="scientific">Lepidopterella palustris CBS 459.81</name>
    <dbReference type="NCBI Taxonomy" id="1314670"/>
    <lineage>
        <taxon>Eukaryota</taxon>
        <taxon>Fungi</taxon>
        <taxon>Dikarya</taxon>
        <taxon>Ascomycota</taxon>
        <taxon>Pezizomycotina</taxon>
        <taxon>Dothideomycetes</taxon>
        <taxon>Pleosporomycetidae</taxon>
        <taxon>Mytilinidiales</taxon>
        <taxon>Argynnaceae</taxon>
        <taxon>Lepidopterella</taxon>
    </lineage>
</organism>
<protein>
    <recommendedName>
        <fullName evidence="6">SsDNA binding protein</fullName>
    </recommendedName>
</protein>
<dbReference type="GO" id="GO:0003697">
    <property type="term" value="F:single-stranded DNA binding"/>
    <property type="evidence" value="ECO:0007669"/>
    <property type="project" value="InterPro"/>
</dbReference>
<reference evidence="4 5" key="1">
    <citation type="journal article" date="2016" name="Nat. Commun.">
        <title>Ectomycorrhizal ecology is imprinted in the genome of the dominant symbiotic fungus Cenococcum geophilum.</title>
        <authorList>
            <consortium name="DOE Joint Genome Institute"/>
            <person name="Peter M."/>
            <person name="Kohler A."/>
            <person name="Ohm R.A."/>
            <person name="Kuo A."/>
            <person name="Krutzmann J."/>
            <person name="Morin E."/>
            <person name="Arend M."/>
            <person name="Barry K.W."/>
            <person name="Binder M."/>
            <person name="Choi C."/>
            <person name="Clum A."/>
            <person name="Copeland A."/>
            <person name="Grisel N."/>
            <person name="Haridas S."/>
            <person name="Kipfer T."/>
            <person name="LaButti K."/>
            <person name="Lindquist E."/>
            <person name="Lipzen A."/>
            <person name="Maire R."/>
            <person name="Meier B."/>
            <person name="Mihaltcheva S."/>
            <person name="Molinier V."/>
            <person name="Murat C."/>
            <person name="Poggeler S."/>
            <person name="Quandt C.A."/>
            <person name="Sperisen C."/>
            <person name="Tritt A."/>
            <person name="Tisserant E."/>
            <person name="Crous P.W."/>
            <person name="Henrissat B."/>
            <person name="Nehls U."/>
            <person name="Egli S."/>
            <person name="Spatafora J.W."/>
            <person name="Grigoriev I.V."/>
            <person name="Martin F.M."/>
        </authorList>
    </citation>
    <scope>NUCLEOTIDE SEQUENCE [LARGE SCALE GENOMIC DNA]</scope>
    <source>
        <strain evidence="4 5">CBS 459.81</strain>
    </source>
</reference>
<evidence type="ECO:0000313" key="4">
    <source>
        <dbReference type="EMBL" id="OCK75820.1"/>
    </source>
</evidence>
<evidence type="ECO:0000256" key="1">
    <source>
        <dbReference type="ARBA" id="ARBA00023125"/>
    </source>
</evidence>
<dbReference type="EMBL" id="KV745271">
    <property type="protein sequence ID" value="OCK75820.1"/>
    <property type="molecule type" value="Genomic_DNA"/>
</dbReference>